<keyword evidence="1" id="KW-0732">Signal</keyword>
<dbReference type="EMBL" id="BGZK01000098">
    <property type="protein sequence ID" value="GBP18559.1"/>
    <property type="molecule type" value="Genomic_DNA"/>
</dbReference>
<proteinExistence type="predicted"/>
<dbReference type="AlphaFoldDB" id="A0A4C1TX04"/>
<evidence type="ECO:0000313" key="3">
    <source>
        <dbReference type="Proteomes" id="UP000299102"/>
    </source>
</evidence>
<name>A0A4C1TX04_EUMVA</name>
<organism evidence="2 3">
    <name type="scientific">Eumeta variegata</name>
    <name type="common">Bagworm moth</name>
    <name type="synonym">Eumeta japonica</name>
    <dbReference type="NCBI Taxonomy" id="151549"/>
    <lineage>
        <taxon>Eukaryota</taxon>
        <taxon>Metazoa</taxon>
        <taxon>Ecdysozoa</taxon>
        <taxon>Arthropoda</taxon>
        <taxon>Hexapoda</taxon>
        <taxon>Insecta</taxon>
        <taxon>Pterygota</taxon>
        <taxon>Neoptera</taxon>
        <taxon>Endopterygota</taxon>
        <taxon>Lepidoptera</taxon>
        <taxon>Glossata</taxon>
        <taxon>Ditrysia</taxon>
        <taxon>Tineoidea</taxon>
        <taxon>Psychidae</taxon>
        <taxon>Oiketicinae</taxon>
        <taxon>Eumeta</taxon>
    </lineage>
</organism>
<feature type="signal peptide" evidence="1">
    <location>
        <begin position="1"/>
        <end position="23"/>
    </location>
</feature>
<sequence>MKSISVISLAAIALLLQVSNVKCYVGYGANVPMIIEKDDTDLQVAMMMLMAMNNPRTPPYACGNGCGGNCGCGKSCNCGNVPIPLPIPIPMNSPTFARPPYCAPLPPTPGPVLSDDTQNKRLLSLILSLLGNVQIEVKK</sequence>
<evidence type="ECO:0000313" key="2">
    <source>
        <dbReference type="EMBL" id="GBP18559.1"/>
    </source>
</evidence>
<evidence type="ECO:0000256" key="1">
    <source>
        <dbReference type="SAM" id="SignalP"/>
    </source>
</evidence>
<dbReference type="Proteomes" id="UP000299102">
    <property type="component" value="Unassembled WGS sequence"/>
</dbReference>
<gene>
    <name evidence="2" type="ORF">EVAR_13020_1</name>
</gene>
<protein>
    <submittedName>
        <fullName evidence="2">Uncharacterized protein</fullName>
    </submittedName>
</protein>
<reference evidence="2 3" key="1">
    <citation type="journal article" date="2019" name="Commun. Biol.">
        <title>The bagworm genome reveals a unique fibroin gene that provides high tensile strength.</title>
        <authorList>
            <person name="Kono N."/>
            <person name="Nakamura H."/>
            <person name="Ohtoshi R."/>
            <person name="Tomita M."/>
            <person name="Numata K."/>
            <person name="Arakawa K."/>
        </authorList>
    </citation>
    <scope>NUCLEOTIDE SEQUENCE [LARGE SCALE GENOMIC DNA]</scope>
</reference>
<keyword evidence="3" id="KW-1185">Reference proteome</keyword>
<comment type="caution">
    <text evidence="2">The sequence shown here is derived from an EMBL/GenBank/DDBJ whole genome shotgun (WGS) entry which is preliminary data.</text>
</comment>
<feature type="chain" id="PRO_5020026613" evidence="1">
    <location>
        <begin position="24"/>
        <end position="139"/>
    </location>
</feature>
<accession>A0A4C1TX04</accession>